<dbReference type="GeneID" id="13396714"/>
<proteinExistence type="predicted"/>
<accession>F9XS42</accession>
<feature type="region of interest" description="Disordered" evidence="1">
    <location>
        <begin position="1"/>
        <end position="26"/>
    </location>
</feature>
<feature type="region of interest" description="Disordered" evidence="1">
    <location>
        <begin position="81"/>
        <end position="105"/>
    </location>
</feature>
<gene>
    <name evidence="2" type="ORF">MYCGRDRAFT_98031</name>
</gene>
<dbReference type="RefSeq" id="XP_003846968.1">
    <property type="nucleotide sequence ID" value="XM_003846920.1"/>
</dbReference>
<evidence type="ECO:0000313" key="3">
    <source>
        <dbReference type="Proteomes" id="UP000008062"/>
    </source>
</evidence>
<reference evidence="2 3" key="1">
    <citation type="journal article" date="2011" name="PLoS Genet.">
        <title>Finished genome of the fungal wheat pathogen Mycosphaerella graminicola reveals dispensome structure, chromosome plasticity, and stealth pathogenesis.</title>
        <authorList>
            <person name="Goodwin S.B."/>
            <person name="Ben M'barek S."/>
            <person name="Dhillon B."/>
            <person name="Wittenberg A.H.J."/>
            <person name="Crane C.F."/>
            <person name="Hane J.K."/>
            <person name="Foster A.J."/>
            <person name="Van der Lee T.A.J."/>
            <person name="Grimwood J."/>
            <person name="Aerts A."/>
            <person name="Antoniw J."/>
            <person name="Bailey A."/>
            <person name="Bluhm B."/>
            <person name="Bowler J."/>
            <person name="Bristow J."/>
            <person name="van der Burgt A."/>
            <person name="Canto-Canche B."/>
            <person name="Churchill A.C.L."/>
            <person name="Conde-Ferraez L."/>
            <person name="Cools H.J."/>
            <person name="Coutinho P.M."/>
            <person name="Csukai M."/>
            <person name="Dehal P."/>
            <person name="De Wit P."/>
            <person name="Donzelli B."/>
            <person name="van de Geest H.C."/>
            <person name="van Ham R.C.H.J."/>
            <person name="Hammond-Kosack K.E."/>
            <person name="Henrissat B."/>
            <person name="Kilian A."/>
            <person name="Kobayashi A.K."/>
            <person name="Koopmann E."/>
            <person name="Kourmpetis Y."/>
            <person name="Kuzniar A."/>
            <person name="Lindquist E."/>
            <person name="Lombard V."/>
            <person name="Maliepaard C."/>
            <person name="Martins N."/>
            <person name="Mehrabi R."/>
            <person name="Nap J.P.H."/>
            <person name="Ponomarenko A."/>
            <person name="Rudd J.J."/>
            <person name="Salamov A."/>
            <person name="Schmutz J."/>
            <person name="Schouten H.J."/>
            <person name="Shapiro H."/>
            <person name="Stergiopoulos I."/>
            <person name="Torriani S.F.F."/>
            <person name="Tu H."/>
            <person name="de Vries R.P."/>
            <person name="Waalwijk C."/>
            <person name="Ware S.B."/>
            <person name="Wiebenga A."/>
            <person name="Zwiers L.-H."/>
            <person name="Oliver R.P."/>
            <person name="Grigoriev I.V."/>
            <person name="Kema G.H.J."/>
        </authorList>
    </citation>
    <scope>NUCLEOTIDE SEQUENCE [LARGE SCALE GENOMIC DNA]</scope>
    <source>
        <strain evidence="3">CBS 115943 / IPO323</strain>
    </source>
</reference>
<dbReference type="Proteomes" id="UP000008062">
    <property type="component" value="Chromosome 20"/>
</dbReference>
<dbReference type="EMBL" id="CM001215">
    <property type="protein sequence ID" value="EGP81944.1"/>
    <property type="molecule type" value="Genomic_DNA"/>
</dbReference>
<protein>
    <submittedName>
        <fullName evidence="2">Uncharacterized protein</fullName>
    </submittedName>
</protein>
<evidence type="ECO:0000256" key="1">
    <source>
        <dbReference type="SAM" id="MobiDB-lite"/>
    </source>
</evidence>
<dbReference type="KEGG" id="ztr:MYCGRDRAFT_98031"/>
<name>F9XS42_ZYMTI</name>
<dbReference type="AlphaFoldDB" id="F9XS42"/>
<dbReference type="InParanoid" id="F9XS42"/>
<sequence>MAPPRRSLSSKRLKTTRPPPDRPLNRQIAAAKRRYRHNFATSEELEARGTCIASIGSWKAEGTKPAVGGRQPGTDVLERQRSGYEEDDWPSQMPRPLSLTPGTNVHENTAARTCGEPLQGLDMLKEVLKQKLGDAGLDDMVEDAFMLRLRRRHGMLRTNRSSILRKAQVDSMRANCRLFIARNSHCPDLPWTLLEVQPDIILRPHKPPQLLPPALPHLDITALLLGPIPVDDGNELHHTYSNFNLAARSNFGQLRQRC</sequence>
<keyword evidence="3" id="KW-1185">Reference proteome</keyword>
<dbReference type="HOGENOM" id="CLU_1078513_0_0_1"/>
<organism evidence="2 3">
    <name type="scientific">Zymoseptoria tritici (strain CBS 115943 / IPO323)</name>
    <name type="common">Speckled leaf blotch fungus</name>
    <name type="synonym">Septoria tritici</name>
    <dbReference type="NCBI Taxonomy" id="336722"/>
    <lineage>
        <taxon>Eukaryota</taxon>
        <taxon>Fungi</taxon>
        <taxon>Dikarya</taxon>
        <taxon>Ascomycota</taxon>
        <taxon>Pezizomycotina</taxon>
        <taxon>Dothideomycetes</taxon>
        <taxon>Dothideomycetidae</taxon>
        <taxon>Mycosphaerellales</taxon>
        <taxon>Mycosphaerellaceae</taxon>
        <taxon>Zymoseptoria</taxon>
    </lineage>
</organism>
<evidence type="ECO:0000313" key="2">
    <source>
        <dbReference type="EMBL" id="EGP81944.1"/>
    </source>
</evidence>